<reference evidence="4" key="1">
    <citation type="journal article" date="2017" name="Cell">
        <title>Insights into land plant evolution garnered from the Marchantia polymorpha genome.</title>
        <authorList>
            <person name="Bowman J.L."/>
            <person name="Kohchi T."/>
            <person name="Yamato K.T."/>
            <person name="Jenkins J."/>
            <person name="Shu S."/>
            <person name="Ishizaki K."/>
            <person name="Yamaoka S."/>
            <person name="Nishihama R."/>
            <person name="Nakamura Y."/>
            <person name="Berger F."/>
            <person name="Adam C."/>
            <person name="Aki S.S."/>
            <person name="Althoff F."/>
            <person name="Araki T."/>
            <person name="Arteaga-Vazquez M.A."/>
            <person name="Balasubrmanian S."/>
            <person name="Barry K."/>
            <person name="Bauer D."/>
            <person name="Boehm C.R."/>
            <person name="Briginshaw L."/>
            <person name="Caballero-Perez J."/>
            <person name="Catarino B."/>
            <person name="Chen F."/>
            <person name="Chiyoda S."/>
            <person name="Chovatia M."/>
            <person name="Davies K.M."/>
            <person name="Delmans M."/>
            <person name="Demura T."/>
            <person name="Dierschke T."/>
            <person name="Dolan L."/>
            <person name="Dorantes-Acosta A.E."/>
            <person name="Eklund D.M."/>
            <person name="Florent S.N."/>
            <person name="Flores-Sandoval E."/>
            <person name="Fujiyama A."/>
            <person name="Fukuzawa H."/>
            <person name="Galik B."/>
            <person name="Grimanelli D."/>
            <person name="Grimwood J."/>
            <person name="Grossniklaus U."/>
            <person name="Hamada T."/>
            <person name="Haseloff J."/>
            <person name="Hetherington A.J."/>
            <person name="Higo A."/>
            <person name="Hirakawa Y."/>
            <person name="Hundley H.N."/>
            <person name="Ikeda Y."/>
            <person name="Inoue K."/>
            <person name="Inoue S.I."/>
            <person name="Ishida S."/>
            <person name="Jia Q."/>
            <person name="Kakita M."/>
            <person name="Kanazawa T."/>
            <person name="Kawai Y."/>
            <person name="Kawashima T."/>
            <person name="Kennedy M."/>
            <person name="Kinose K."/>
            <person name="Kinoshita T."/>
            <person name="Kohara Y."/>
            <person name="Koide E."/>
            <person name="Komatsu K."/>
            <person name="Kopischke S."/>
            <person name="Kubo M."/>
            <person name="Kyozuka J."/>
            <person name="Lagercrantz U."/>
            <person name="Lin S.S."/>
            <person name="Lindquist E."/>
            <person name="Lipzen A.M."/>
            <person name="Lu C.W."/>
            <person name="De Luna E."/>
            <person name="Martienssen R.A."/>
            <person name="Minamino N."/>
            <person name="Mizutani M."/>
            <person name="Mizutani M."/>
            <person name="Mochizuki N."/>
            <person name="Monte I."/>
            <person name="Mosher R."/>
            <person name="Nagasaki H."/>
            <person name="Nakagami H."/>
            <person name="Naramoto S."/>
            <person name="Nishitani K."/>
            <person name="Ohtani M."/>
            <person name="Okamoto T."/>
            <person name="Okumura M."/>
            <person name="Phillips J."/>
            <person name="Pollak B."/>
            <person name="Reinders A."/>
            <person name="Rovekamp M."/>
            <person name="Sano R."/>
            <person name="Sawa S."/>
            <person name="Schmid M.W."/>
            <person name="Shirakawa M."/>
            <person name="Solano R."/>
            <person name="Spunde A."/>
            <person name="Suetsugu N."/>
            <person name="Sugano S."/>
            <person name="Sugiyama A."/>
            <person name="Sun R."/>
            <person name="Suzuki Y."/>
            <person name="Takenaka M."/>
            <person name="Takezawa D."/>
            <person name="Tomogane H."/>
            <person name="Tsuzuki M."/>
            <person name="Ueda T."/>
            <person name="Umeda M."/>
            <person name="Ward J.M."/>
            <person name="Watanabe Y."/>
            <person name="Yazaki K."/>
            <person name="Yokoyama R."/>
            <person name="Yoshitake Y."/>
            <person name="Yotsui I."/>
            <person name="Zachgo S."/>
            <person name="Schmutz J."/>
        </authorList>
    </citation>
    <scope>NUCLEOTIDE SEQUENCE [LARGE SCALE GENOMIC DNA]</scope>
    <source>
        <strain evidence="4">Tak-1</strain>
    </source>
</reference>
<gene>
    <name evidence="3" type="ORF">MARPO_0037s0149</name>
</gene>
<dbReference type="PANTHER" id="PTHR46137:SF3">
    <property type="entry name" value="OS05G0310600 PROTEIN"/>
    <property type="match status" value="1"/>
</dbReference>
<feature type="coiled-coil region" evidence="1">
    <location>
        <begin position="137"/>
        <end position="164"/>
    </location>
</feature>
<dbReference type="Proteomes" id="UP000244005">
    <property type="component" value="Unassembled WGS sequence"/>
</dbReference>
<accession>A0A2R6X4F7</accession>
<proteinExistence type="predicted"/>
<dbReference type="Gramene" id="Mp3g10470.1">
    <property type="protein sequence ID" value="Mp3g10470.1.cds"/>
    <property type="gene ID" value="Mp3g10470"/>
</dbReference>
<organism evidence="3 4">
    <name type="scientific">Marchantia polymorpha</name>
    <name type="common">Common liverwort</name>
    <name type="synonym">Marchantia aquatica</name>
    <dbReference type="NCBI Taxonomy" id="3197"/>
    <lineage>
        <taxon>Eukaryota</taxon>
        <taxon>Viridiplantae</taxon>
        <taxon>Streptophyta</taxon>
        <taxon>Embryophyta</taxon>
        <taxon>Marchantiophyta</taxon>
        <taxon>Marchantiopsida</taxon>
        <taxon>Marchantiidae</taxon>
        <taxon>Marchantiales</taxon>
        <taxon>Marchantiaceae</taxon>
        <taxon>Marchantia</taxon>
    </lineage>
</organism>
<dbReference type="PANTHER" id="PTHR46137">
    <property type="entry name" value="OS05G0310600 PROTEIN"/>
    <property type="match status" value="1"/>
</dbReference>
<dbReference type="Pfam" id="PF04970">
    <property type="entry name" value="LRAT"/>
    <property type="match status" value="1"/>
</dbReference>
<keyword evidence="1" id="KW-0175">Coiled coil</keyword>
<reference evidence="3" key="2">
    <citation type="submission" date="2017-12" db="EMBL/GenBank/DDBJ databases">
        <title>WGS assembly of Marchantia polymorpha.</title>
        <authorList>
            <person name="Bowman J.L."/>
            <person name="Kohchi T."/>
            <person name="Yamato K.T."/>
            <person name="Jenkins J."/>
            <person name="Shu S."/>
            <person name="Ishizaki K."/>
            <person name="Yamaoka S."/>
            <person name="Nishihama R."/>
            <person name="Nakamura Y."/>
            <person name="Berger F."/>
            <person name="Adam C."/>
            <person name="Aki S.S."/>
            <person name="Althoff F."/>
            <person name="Araki T."/>
            <person name="Arteaga-Vazquez M.A."/>
            <person name="Balasubrmanian S."/>
            <person name="Bauer D."/>
            <person name="Boehm C.R."/>
            <person name="Briginshaw L."/>
            <person name="Caballero-Perez J."/>
            <person name="Catarino B."/>
            <person name="Chen F."/>
            <person name="Chiyoda S."/>
            <person name="Chovatia M."/>
            <person name="Davies K.M."/>
            <person name="Delmans M."/>
            <person name="Demura T."/>
            <person name="Dierschke T."/>
            <person name="Dolan L."/>
            <person name="Dorantes-Acosta A.E."/>
            <person name="Eklund D.M."/>
            <person name="Florent S.N."/>
            <person name="Flores-Sandoval E."/>
            <person name="Fujiyama A."/>
            <person name="Fukuzawa H."/>
            <person name="Galik B."/>
            <person name="Grimanelli D."/>
            <person name="Grimwood J."/>
            <person name="Grossniklaus U."/>
            <person name="Hamada T."/>
            <person name="Haseloff J."/>
            <person name="Hetherington A.J."/>
            <person name="Higo A."/>
            <person name="Hirakawa Y."/>
            <person name="Hundley H.N."/>
            <person name="Ikeda Y."/>
            <person name="Inoue K."/>
            <person name="Inoue S."/>
            <person name="Ishida S."/>
            <person name="Jia Q."/>
            <person name="Kakita M."/>
            <person name="Kanazawa T."/>
            <person name="Kawai Y."/>
            <person name="Kawashima T."/>
            <person name="Kennedy M."/>
            <person name="Kinose K."/>
            <person name="Kinoshita T."/>
            <person name="Kohara Y."/>
            <person name="Koide E."/>
            <person name="Komatsu K."/>
            <person name="Kopischke S."/>
            <person name="Kubo M."/>
            <person name="Kyozuka J."/>
            <person name="Lagercrantz U."/>
            <person name="Lin S.S."/>
            <person name="Lindquist E."/>
            <person name="Lipzen A.M."/>
            <person name="Lu C."/>
            <person name="Luna E.D."/>
            <person name="Martienssen R.A."/>
            <person name="Minamino N."/>
            <person name="Mizutani M."/>
            <person name="Mizutani M."/>
            <person name="Mochizuki N."/>
            <person name="Monte I."/>
            <person name="Mosher R."/>
            <person name="Nagasaki H."/>
            <person name="Nakagami H."/>
            <person name="Naramoto S."/>
            <person name="Nishitani K."/>
            <person name="Ohtani M."/>
            <person name="Okamoto T."/>
            <person name="Okumura M."/>
            <person name="Phillips J."/>
            <person name="Pollak B."/>
            <person name="Reinders A."/>
            <person name="Roevekamp M."/>
            <person name="Sano R."/>
            <person name="Sawa S."/>
            <person name="Schmid M.W."/>
            <person name="Shirakawa M."/>
            <person name="Solano R."/>
            <person name="Spunde A."/>
            <person name="Suetsugu N."/>
            <person name="Sugano S."/>
            <person name="Sugiyama A."/>
            <person name="Sun R."/>
            <person name="Suzuki Y."/>
            <person name="Takenaka M."/>
            <person name="Takezawa D."/>
            <person name="Tomogane H."/>
            <person name="Tsuzuki M."/>
            <person name="Ueda T."/>
            <person name="Umeda M."/>
            <person name="Ward J.M."/>
            <person name="Watanabe Y."/>
            <person name="Yazaki K."/>
            <person name="Yokoyama R."/>
            <person name="Yoshitake Y."/>
            <person name="Yotsui I."/>
            <person name="Zachgo S."/>
            <person name="Schmutz J."/>
        </authorList>
    </citation>
    <scope>NUCLEOTIDE SEQUENCE [LARGE SCALE GENOMIC DNA]</scope>
    <source>
        <strain evidence="3">Tak-1</strain>
    </source>
</reference>
<dbReference type="OMA" id="CRPANEV"/>
<dbReference type="AlphaFoldDB" id="A0A2R6X4F7"/>
<protein>
    <recommendedName>
        <fullName evidence="2">LRAT domain-containing protein</fullName>
    </recommendedName>
</protein>
<dbReference type="Gene3D" id="3.90.1720.10">
    <property type="entry name" value="endopeptidase domain like (from Nostoc punctiforme)"/>
    <property type="match status" value="1"/>
</dbReference>
<feature type="domain" description="LRAT" evidence="2">
    <location>
        <begin position="40"/>
        <end position="178"/>
    </location>
</feature>
<evidence type="ECO:0000259" key="2">
    <source>
        <dbReference type="PROSITE" id="PS51934"/>
    </source>
</evidence>
<name>A0A2R6X4F7_MARPO</name>
<dbReference type="EMBL" id="KZ772709">
    <property type="protein sequence ID" value="PTQ40985.1"/>
    <property type="molecule type" value="Genomic_DNA"/>
</dbReference>
<dbReference type="PROSITE" id="PS51934">
    <property type="entry name" value="LRAT"/>
    <property type="match status" value="1"/>
</dbReference>
<keyword evidence="4" id="KW-1185">Reference proteome</keyword>
<evidence type="ECO:0000313" key="4">
    <source>
        <dbReference type="Proteomes" id="UP000244005"/>
    </source>
</evidence>
<sequence>MSTESTSLPFRPPKRIRKRISNFVFGTKYAIDLTPGDHVYAYSKSNLYTHHGIVDADGYIIHNVGDRDSYKKCRYTNDGRCPTKYGNRKCGILKSCIECFKGERQLHKYRYGIKNYNPWRPADGGTTTELEKDPDPKEILKRARDSLENNNQEYELQYNNCEDFAVYCSTGQTRQSKQSRRLRFFMPFIKLVPLSNRKIKNIRNH</sequence>
<dbReference type="EMBL" id="KZ772709">
    <property type="protein sequence ID" value="PTQ40986.1"/>
    <property type="molecule type" value="Genomic_DNA"/>
</dbReference>
<dbReference type="OrthoDB" id="421951at2759"/>
<evidence type="ECO:0000313" key="3">
    <source>
        <dbReference type="EMBL" id="PTQ40987.1"/>
    </source>
</evidence>
<dbReference type="InterPro" id="IPR007053">
    <property type="entry name" value="LRAT_dom"/>
</dbReference>
<evidence type="ECO:0000256" key="1">
    <source>
        <dbReference type="SAM" id="Coils"/>
    </source>
</evidence>
<dbReference type="EMBL" id="KZ772709">
    <property type="protein sequence ID" value="PTQ40987.1"/>
    <property type="molecule type" value="Genomic_DNA"/>
</dbReference>